<evidence type="ECO:0000256" key="6">
    <source>
        <dbReference type="ARBA" id="ARBA00022989"/>
    </source>
</evidence>
<evidence type="ECO:0000256" key="3">
    <source>
        <dbReference type="ARBA" id="ARBA00022692"/>
    </source>
</evidence>
<dbReference type="Gene3D" id="2.60.120.430">
    <property type="entry name" value="Galactose-binding lectin"/>
    <property type="match status" value="1"/>
</dbReference>
<dbReference type="Pfam" id="PF11721">
    <property type="entry name" value="Malectin"/>
    <property type="match status" value="1"/>
</dbReference>
<accession>A0AAV6UJC0</accession>
<feature type="compositionally biased region" description="Acidic residues" evidence="10">
    <location>
        <begin position="209"/>
        <end position="220"/>
    </location>
</feature>
<feature type="domain" description="Malectin" evidence="13">
    <location>
        <begin position="28"/>
        <end position="189"/>
    </location>
</feature>
<evidence type="ECO:0000256" key="4">
    <source>
        <dbReference type="ARBA" id="ARBA00022729"/>
    </source>
</evidence>
<dbReference type="EMBL" id="JAFNEN010000413">
    <property type="protein sequence ID" value="KAG8183605.1"/>
    <property type="molecule type" value="Genomic_DNA"/>
</dbReference>
<feature type="transmembrane region" description="Helical" evidence="11">
    <location>
        <begin position="253"/>
        <end position="272"/>
    </location>
</feature>
<evidence type="ECO:0000313" key="14">
    <source>
        <dbReference type="EMBL" id="KAG8183605.1"/>
    </source>
</evidence>
<organism evidence="14 15">
    <name type="scientific">Oedothorax gibbosus</name>
    <dbReference type="NCBI Taxonomy" id="931172"/>
    <lineage>
        <taxon>Eukaryota</taxon>
        <taxon>Metazoa</taxon>
        <taxon>Ecdysozoa</taxon>
        <taxon>Arthropoda</taxon>
        <taxon>Chelicerata</taxon>
        <taxon>Arachnida</taxon>
        <taxon>Araneae</taxon>
        <taxon>Araneomorphae</taxon>
        <taxon>Entelegynae</taxon>
        <taxon>Araneoidea</taxon>
        <taxon>Linyphiidae</taxon>
        <taxon>Erigoninae</taxon>
        <taxon>Oedothorax</taxon>
    </lineage>
</organism>
<feature type="signal peptide" evidence="12">
    <location>
        <begin position="1"/>
        <end position="24"/>
    </location>
</feature>
<reference evidence="14 15" key="1">
    <citation type="journal article" date="2022" name="Nat. Ecol. Evol.">
        <title>A masculinizing supergene underlies an exaggerated male reproductive morph in a spider.</title>
        <authorList>
            <person name="Hendrickx F."/>
            <person name="De Corte Z."/>
            <person name="Sonet G."/>
            <person name="Van Belleghem S.M."/>
            <person name="Kostlbacher S."/>
            <person name="Vangestel C."/>
        </authorList>
    </citation>
    <scope>NUCLEOTIDE SEQUENCE [LARGE SCALE GENOMIC DNA]</scope>
    <source>
        <strain evidence="14">W744_W776</strain>
    </source>
</reference>
<evidence type="ECO:0000256" key="11">
    <source>
        <dbReference type="SAM" id="Phobius"/>
    </source>
</evidence>
<evidence type="ECO:0000256" key="5">
    <source>
        <dbReference type="ARBA" id="ARBA00022824"/>
    </source>
</evidence>
<protein>
    <recommendedName>
        <fullName evidence="13">Malectin domain-containing protein</fullName>
    </recommendedName>
</protein>
<comment type="caution">
    <text evidence="14">The sequence shown here is derived from an EMBL/GenBank/DDBJ whole genome shotgun (WGS) entry which is preliminary data.</text>
</comment>
<dbReference type="GO" id="GO:0030246">
    <property type="term" value="F:carbohydrate binding"/>
    <property type="evidence" value="ECO:0007669"/>
    <property type="project" value="InterPro"/>
</dbReference>
<keyword evidence="15" id="KW-1185">Reference proteome</keyword>
<dbReference type="InterPro" id="IPR021720">
    <property type="entry name" value="Malectin_dom"/>
</dbReference>
<evidence type="ECO:0000256" key="7">
    <source>
        <dbReference type="ARBA" id="ARBA00023136"/>
    </source>
</evidence>
<evidence type="ECO:0000313" key="15">
    <source>
        <dbReference type="Proteomes" id="UP000827092"/>
    </source>
</evidence>
<evidence type="ECO:0000256" key="10">
    <source>
        <dbReference type="SAM" id="MobiDB-lite"/>
    </source>
</evidence>
<evidence type="ECO:0000256" key="1">
    <source>
        <dbReference type="ARBA" id="ARBA00004115"/>
    </source>
</evidence>
<sequence length="274" mass="30896">MSSQQHFFLTLFFILCLGCDLAYCVRDVIYAINAGGESHVDQHGIHYRRDPLHGRIGTASDYGKQLIISRVSRSDQVLYQTERYHHATFGYEIPVNRDGDYVLVLKFCEVYFQSPGMKVFDVTLNAVHSVVSDLDIFAKVGKGVAHDEYVPFTVQGNKLIVNDEESEHDGKIRVEFIKGYRDNPKVNAIFVVRGTLADVPELQSLLAEEKEEDELEEEPELTSTDTPKRDSPPVRHPSGPRSPNPYETEDSGTMLPVFIAIGAFLPLLFCLCRL</sequence>
<dbReference type="GO" id="GO:0005789">
    <property type="term" value="C:endoplasmic reticulum membrane"/>
    <property type="evidence" value="ECO:0007669"/>
    <property type="project" value="UniProtKB-SubCell"/>
</dbReference>
<keyword evidence="8" id="KW-0325">Glycoprotein</keyword>
<dbReference type="InterPro" id="IPR039155">
    <property type="entry name" value="MLEC"/>
</dbReference>
<evidence type="ECO:0000256" key="12">
    <source>
        <dbReference type="SAM" id="SignalP"/>
    </source>
</evidence>
<comment type="similarity">
    <text evidence="2">Belongs to the malectin family.</text>
</comment>
<name>A0AAV6UJC0_9ARAC</name>
<dbReference type="PANTHER" id="PTHR13460">
    <property type="match status" value="1"/>
</dbReference>
<dbReference type="AlphaFoldDB" id="A0AAV6UJC0"/>
<feature type="chain" id="PRO_5043439926" description="Malectin domain-containing protein" evidence="12">
    <location>
        <begin position="25"/>
        <end position="274"/>
    </location>
</feature>
<gene>
    <name evidence="14" type="ORF">JTE90_025156</name>
</gene>
<keyword evidence="6 11" id="KW-1133">Transmembrane helix</keyword>
<keyword evidence="4 12" id="KW-0732">Signal</keyword>
<dbReference type="Proteomes" id="UP000827092">
    <property type="component" value="Unassembled WGS sequence"/>
</dbReference>
<proteinExistence type="inferred from homology"/>
<evidence type="ECO:0000259" key="13">
    <source>
        <dbReference type="Pfam" id="PF11721"/>
    </source>
</evidence>
<keyword evidence="7 11" id="KW-0472">Membrane</keyword>
<feature type="region of interest" description="Disordered" evidence="10">
    <location>
        <begin position="208"/>
        <end position="250"/>
    </location>
</feature>
<evidence type="ECO:0000256" key="2">
    <source>
        <dbReference type="ARBA" id="ARBA00009141"/>
    </source>
</evidence>
<keyword evidence="9" id="KW-0119">Carbohydrate metabolism</keyword>
<dbReference type="PANTHER" id="PTHR13460:SF0">
    <property type="entry name" value="MALECTIN"/>
    <property type="match status" value="1"/>
</dbReference>
<evidence type="ECO:0000256" key="8">
    <source>
        <dbReference type="ARBA" id="ARBA00023180"/>
    </source>
</evidence>
<evidence type="ECO:0000256" key="9">
    <source>
        <dbReference type="ARBA" id="ARBA00023277"/>
    </source>
</evidence>
<keyword evidence="3 11" id="KW-0812">Transmembrane</keyword>
<keyword evidence="5" id="KW-0256">Endoplasmic reticulum</keyword>
<comment type="subcellular location">
    <subcellularLocation>
        <location evidence="1">Endoplasmic reticulum membrane</location>
        <topology evidence="1">Single-pass type I membrane protein</topology>
    </subcellularLocation>
</comment>